<proteinExistence type="predicted"/>
<reference evidence="2" key="1">
    <citation type="submission" date="2016-02" db="EMBL/GenBank/DDBJ databases">
        <authorList>
            <person name="Mitreva M."/>
            <person name="Pepin K.H."/>
            <person name="Mihindukulasuriya K.A."/>
            <person name="Fulton R."/>
            <person name="Fronick C."/>
            <person name="O'Laughlin M."/>
            <person name="Miner T."/>
            <person name="Herter B."/>
            <person name="Rosa B.A."/>
            <person name="Cordes M."/>
            <person name="Tomlinson C."/>
            <person name="Wollam A."/>
            <person name="Palsikar V.B."/>
            <person name="Mardis E.R."/>
            <person name="Wilson R.K."/>
        </authorList>
    </citation>
    <scope>NUCLEOTIDE SEQUENCE [LARGE SCALE GENOMIC DNA]</scope>
    <source>
        <strain evidence="2">DSM 22607</strain>
    </source>
</reference>
<evidence type="ECO:0000313" key="1">
    <source>
        <dbReference type="EMBL" id="KXK66202.1"/>
    </source>
</evidence>
<sequence length="46" mass="5454">MSLAYLSLTVRLRPINDFAHFVQNQSERQIRHIFLILKHSSLFSII</sequence>
<name>A0A136Q6D9_9FIRM</name>
<accession>A0A136Q6D9</accession>
<gene>
    <name evidence="1" type="ORF">HMPREF3293_00938</name>
</gene>
<keyword evidence="2" id="KW-1185">Reference proteome</keyword>
<comment type="caution">
    <text evidence="1">The sequence shown here is derived from an EMBL/GenBank/DDBJ whole genome shotgun (WGS) entry which is preliminary data.</text>
</comment>
<dbReference type="AlphaFoldDB" id="A0A136Q6D9"/>
<dbReference type="Proteomes" id="UP000070366">
    <property type="component" value="Unassembled WGS sequence"/>
</dbReference>
<dbReference type="EMBL" id="LSZW01000047">
    <property type="protein sequence ID" value="KXK66202.1"/>
    <property type="molecule type" value="Genomic_DNA"/>
</dbReference>
<protein>
    <submittedName>
        <fullName evidence="1">Uncharacterized protein</fullName>
    </submittedName>
</protein>
<evidence type="ECO:0000313" key="2">
    <source>
        <dbReference type="Proteomes" id="UP000070366"/>
    </source>
</evidence>
<organism evidence="1 2">
    <name type="scientific">Christensenella minuta</name>
    <dbReference type="NCBI Taxonomy" id="626937"/>
    <lineage>
        <taxon>Bacteria</taxon>
        <taxon>Bacillati</taxon>
        <taxon>Bacillota</taxon>
        <taxon>Clostridia</taxon>
        <taxon>Christensenellales</taxon>
        <taxon>Christensenellaceae</taxon>
        <taxon>Christensenella</taxon>
    </lineage>
</organism>